<comment type="subcellular location">
    <subcellularLocation>
        <location evidence="1">Membrane</location>
    </subcellularLocation>
</comment>
<keyword evidence="4 6" id="KW-0472">Membrane</keyword>
<feature type="transmembrane region" description="Helical" evidence="6">
    <location>
        <begin position="87"/>
        <end position="109"/>
    </location>
</feature>
<dbReference type="InterPro" id="IPR050307">
    <property type="entry name" value="Sterol_Desaturase_Related"/>
</dbReference>
<dbReference type="Pfam" id="PF04116">
    <property type="entry name" value="FA_hydroxylase"/>
    <property type="match status" value="1"/>
</dbReference>
<evidence type="ECO:0000256" key="5">
    <source>
        <dbReference type="SAM" id="MobiDB-lite"/>
    </source>
</evidence>
<keyword evidence="9" id="KW-1185">Reference proteome</keyword>
<evidence type="ECO:0000256" key="4">
    <source>
        <dbReference type="ARBA" id="ARBA00023136"/>
    </source>
</evidence>
<protein>
    <submittedName>
        <fullName evidence="8">Sterol desaturase family protein</fullName>
    </submittedName>
</protein>
<evidence type="ECO:0000256" key="3">
    <source>
        <dbReference type="ARBA" id="ARBA00022989"/>
    </source>
</evidence>
<feature type="compositionally biased region" description="Basic and acidic residues" evidence="5">
    <location>
        <begin position="276"/>
        <end position="291"/>
    </location>
</feature>
<proteinExistence type="predicted"/>
<evidence type="ECO:0000313" key="9">
    <source>
        <dbReference type="Proteomes" id="UP001370348"/>
    </source>
</evidence>
<evidence type="ECO:0000259" key="7">
    <source>
        <dbReference type="Pfam" id="PF04116"/>
    </source>
</evidence>
<feature type="region of interest" description="Disordered" evidence="5">
    <location>
        <begin position="276"/>
        <end position="300"/>
    </location>
</feature>
<evidence type="ECO:0000256" key="1">
    <source>
        <dbReference type="ARBA" id="ARBA00004370"/>
    </source>
</evidence>
<dbReference type="InterPro" id="IPR006694">
    <property type="entry name" value="Fatty_acid_hydroxylase"/>
</dbReference>
<dbReference type="EMBL" id="CP089984">
    <property type="protein sequence ID" value="WXB11530.1"/>
    <property type="molecule type" value="Genomic_DNA"/>
</dbReference>
<dbReference type="PANTHER" id="PTHR11863">
    <property type="entry name" value="STEROL DESATURASE"/>
    <property type="match status" value="1"/>
</dbReference>
<evidence type="ECO:0000256" key="6">
    <source>
        <dbReference type="SAM" id="Phobius"/>
    </source>
</evidence>
<evidence type="ECO:0000313" key="8">
    <source>
        <dbReference type="EMBL" id="WXB11530.1"/>
    </source>
</evidence>
<evidence type="ECO:0000256" key="2">
    <source>
        <dbReference type="ARBA" id="ARBA00022692"/>
    </source>
</evidence>
<keyword evidence="2 6" id="KW-0812">Transmembrane</keyword>
<feature type="transmembrane region" description="Helical" evidence="6">
    <location>
        <begin position="158"/>
        <end position="183"/>
    </location>
</feature>
<organism evidence="8 9">
    <name type="scientific">Pendulispora albinea</name>
    <dbReference type="NCBI Taxonomy" id="2741071"/>
    <lineage>
        <taxon>Bacteria</taxon>
        <taxon>Pseudomonadati</taxon>
        <taxon>Myxococcota</taxon>
        <taxon>Myxococcia</taxon>
        <taxon>Myxococcales</taxon>
        <taxon>Sorangiineae</taxon>
        <taxon>Pendulisporaceae</taxon>
        <taxon>Pendulispora</taxon>
    </lineage>
</organism>
<feature type="domain" description="Fatty acid hydroxylase" evidence="7">
    <location>
        <begin position="101"/>
        <end position="236"/>
    </location>
</feature>
<sequence length="300" mass="34516">MSPVARLVGFLVVIPLCALVFVPLERAFPIQERKRILRRDAIIDYLFFFAGLVIVVPLAPPIRTAFVAFVLGPLIPGWDTGQIMRGYGIVAALPLWALLPLLTVVHDFLEYWLHRALHTRWFWRFHVAHHSAREMDWLVFCRNHPIEGLMHHVFRGSILVLLGFPFEIVAVYDATFFGLVGILTHANINVRAWNRAPWKYILASPMFHHWHHTAEREGLDKNLCSVFPIWDILFGTFYMPDRAPRVYGLIHPINESFLGLLGSAFYAQDAFDEQASVREEDRPTKPFEAENGRTTARLPD</sequence>
<dbReference type="Proteomes" id="UP001370348">
    <property type="component" value="Chromosome"/>
</dbReference>
<feature type="transmembrane region" description="Helical" evidence="6">
    <location>
        <begin position="6"/>
        <end position="24"/>
    </location>
</feature>
<dbReference type="RefSeq" id="WP_394821150.1">
    <property type="nucleotide sequence ID" value="NZ_CP089984.1"/>
</dbReference>
<feature type="transmembrane region" description="Helical" evidence="6">
    <location>
        <begin position="45"/>
        <end position="75"/>
    </location>
</feature>
<reference evidence="8 9" key="1">
    <citation type="submission" date="2021-12" db="EMBL/GenBank/DDBJ databases">
        <title>Discovery of the Pendulisporaceae a myxobacterial family with distinct sporulation behavior and unique specialized metabolism.</title>
        <authorList>
            <person name="Garcia R."/>
            <person name="Popoff A."/>
            <person name="Bader C.D."/>
            <person name="Loehr J."/>
            <person name="Walesch S."/>
            <person name="Walt C."/>
            <person name="Boldt J."/>
            <person name="Bunk B."/>
            <person name="Haeckl F.J.F.P.J."/>
            <person name="Gunesch A.P."/>
            <person name="Birkelbach J."/>
            <person name="Nuebel U."/>
            <person name="Pietschmann T."/>
            <person name="Bach T."/>
            <person name="Mueller R."/>
        </authorList>
    </citation>
    <scope>NUCLEOTIDE SEQUENCE [LARGE SCALE GENOMIC DNA]</scope>
    <source>
        <strain evidence="8 9">MSr11954</strain>
    </source>
</reference>
<gene>
    <name evidence="8" type="ORF">LZC94_27165</name>
</gene>
<keyword evidence="3 6" id="KW-1133">Transmembrane helix</keyword>
<accession>A0ABZ2LMG5</accession>
<name>A0ABZ2LMG5_9BACT</name>